<organism evidence="2 3">
    <name type="scientific">Crocosphaera watsonii WH 8502</name>
    <dbReference type="NCBI Taxonomy" id="423474"/>
    <lineage>
        <taxon>Bacteria</taxon>
        <taxon>Bacillati</taxon>
        <taxon>Cyanobacteriota</taxon>
        <taxon>Cyanophyceae</taxon>
        <taxon>Oscillatoriophycideae</taxon>
        <taxon>Chroococcales</taxon>
        <taxon>Aphanothecaceae</taxon>
        <taxon>Crocosphaera</taxon>
    </lineage>
</organism>
<reference evidence="2 3" key="2">
    <citation type="submission" date="2013-09" db="EMBL/GenBank/DDBJ databases">
        <title>Whole genome comparison of six Crocosphaera watsonii strains with differing phenotypes.</title>
        <authorList>
            <person name="Bench S.R."/>
            <person name="Heller P."/>
            <person name="Frank I."/>
            <person name="Arciniega M."/>
            <person name="Shilova I.N."/>
            <person name="Zehr J.P."/>
        </authorList>
    </citation>
    <scope>NUCLEOTIDE SEQUENCE [LARGE SCALE GENOMIC DNA]</scope>
    <source>
        <strain evidence="2 3">WH 8502</strain>
    </source>
</reference>
<sequence>MTDYTVSSGNIFADLGFTNAEEKLAKVKLASLISDLINERQLADEEVAIILTIDVSQVTNLKNGRLSGFSLEKLLGFLVALGQNIYIMVSPKAETVSSGTIKVVRQSCA</sequence>
<proteinExistence type="predicted"/>
<dbReference type="SUPFAM" id="SSF47413">
    <property type="entry name" value="lambda repressor-like DNA-binding domains"/>
    <property type="match status" value="1"/>
</dbReference>
<evidence type="ECO:0000259" key="1">
    <source>
        <dbReference type="Pfam" id="PF13744"/>
    </source>
</evidence>
<dbReference type="Proteomes" id="UP000018348">
    <property type="component" value="Unassembled WGS sequence"/>
</dbReference>
<feature type="domain" description="HigA2-like helix-turn-helix" evidence="1">
    <location>
        <begin position="11"/>
        <end position="90"/>
    </location>
</feature>
<reference evidence="2 3" key="1">
    <citation type="submission" date="2013-01" db="EMBL/GenBank/DDBJ databases">
        <authorList>
            <person name="Bench S."/>
        </authorList>
    </citation>
    <scope>NUCLEOTIDE SEQUENCE [LARGE SCALE GENOMIC DNA]</scope>
    <source>
        <strain evidence="2 3">WH 8502</strain>
    </source>
</reference>
<gene>
    <name evidence="2" type="ORF">CWATWH8502_4790</name>
</gene>
<dbReference type="InterPro" id="IPR010982">
    <property type="entry name" value="Lambda_DNA-bd_dom_sf"/>
</dbReference>
<dbReference type="RefSeq" id="WP_021829396.1">
    <property type="nucleotide sequence ID" value="NZ_CAQK01000127.1"/>
</dbReference>
<dbReference type="Pfam" id="PF13744">
    <property type="entry name" value="HTH_37"/>
    <property type="match status" value="1"/>
</dbReference>
<dbReference type="AlphaFoldDB" id="T2I8N1"/>
<accession>T2I8N1</accession>
<evidence type="ECO:0000313" key="2">
    <source>
        <dbReference type="EMBL" id="CCQ49363.1"/>
    </source>
</evidence>
<comment type="caution">
    <text evidence="2">The sequence shown here is derived from an EMBL/GenBank/DDBJ whole genome shotgun (WGS) entry which is preliminary data.</text>
</comment>
<dbReference type="InterPro" id="IPR039554">
    <property type="entry name" value="HigA2-like_HTH"/>
</dbReference>
<dbReference type="Gene3D" id="1.10.260.40">
    <property type="entry name" value="lambda repressor-like DNA-binding domains"/>
    <property type="match status" value="1"/>
</dbReference>
<dbReference type="EMBL" id="CAQK01000127">
    <property type="protein sequence ID" value="CCQ49363.1"/>
    <property type="molecule type" value="Genomic_DNA"/>
</dbReference>
<dbReference type="GO" id="GO:0003677">
    <property type="term" value="F:DNA binding"/>
    <property type="evidence" value="ECO:0007669"/>
    <property type="project" value="InterPro"/>
</dbReference>
<evidence type="ECO:0000313" key="3">
    <source>
        <dbReference type="Proteomes" id="UP000018348"/>
    </source>
</evidence>
<name>T2I8N1_CROWT</name>
<protein>
    <submittedName>
        <fullName evidence="2">Transcriptional regulator, XRE family</fullName>
    </submittedName>
</protein>